<dbReference type="SUPFAM" id="SSF55909">
    <property type="entry name" value="Pentein"/>
    <property type="match status" value="1"/>
</dbReference>
<comment type="catalytic activity">
    <reaction evidence="7 8">
        <text>L-arginine + H2O = L-citrulline + NH4(+)</text>
        <dbReference type="Rhea" id="RHEA:19597"/>
        <dbReference type="ChEBI" id="CHEBI:15377"/>
        <dbReference type="ChEBI" id="CHEBI:28938"/>
        <dbReference type="ChEBI" id="CHEBI:32682"/>
        <dbReference type="ChEBI" id="CHEBI:57743"/>
        <dbReference type="EC" id="3.5.3.6"/>
    </reaction>
</comment>
<organism evidence="10 11">
    <name type="scientific">Breoghania corrubedonensis</name>
    <dbReference type="NCBI Taxonomy" id="665038"/>
    <lineage>
        <taxon>Bacteria</taxon>
        <taxon>Pseudomonadati</taxon>
        <taxon>Pseudomonadota</taxon>
        <taxon>Alphaproteobacteria</taxon>
        <taxon>Hyphomicrobiales</taxon>
        <taxon>Stappiaceae</taxon>
        <taxon>Breoghania</taxon>
    </lineage>
</organism>
<keyword evidence="6 8" id="KW-0378">Hydrolase</keyword>
<keyword evidence="5 8" id="KW-0056">Arginine metabolism</keyword>
<proteinExistence type="inferred from homology"/>
<keyword evidence="11" id="KW-1185">Reference proteome</keyword>
<evidence type="ECO:0000256" key="4">
    <source>
        <dbReference type="ARBA" id="ARBA00022490"/>
    </source>
</evidence>
<dbReference type="HAMAP" id="MF_00242">
    <property type="entry name" value="Arg_deiminase"/>
    <property type="match status" value="1"/>
</dbReference>
<evidence type="ECO:0000256" key="5">
    <source>
        <dbReference type="ARBA" id="ARBA00022503"/>
    </source>
</evidence>
<evidence type="ECO:0000313" key="10">
    <source>
        <dbReference type="EMBL" id="PTW60189.1"/>
    </source>
</evidence>
<sequence length="442" mass="48305">MQDLGLSTKGAQPCAPEMLNFVGAEGASQFGVHSECGRLRTVIVCRPGLAQKRLTPENCKELLFDDVLWVSEAQKEHAAFVQMMRGRGIEVLEFHDLLADVLNTAQGRAYILDRRVTPGFVGTAMCKDIRAWLDEMPSRLLAEHLIGGIACSELPFEAHGLVAGSMEPDDFVFAPLPNSLFMRDSSCWIYEGVTVNPMYWPARRQESLLLAAVYKFHPRFGPDGARIWWGDPDLNTGNATLEGGDVMPIGNGVVLVGMGERTTPQTVGELARTLFRAEAAERVIACQMPKSRAAMHLDTVFTVCDRDVVDAYIPVCEQIHCWSLRPGDRDDEVDYQSETRPFLTAEGTGIAAEAMGQQNLRVVTPGAAADAYELQREQWDDGANVVALEPGVVVAYERNEMTNAALRAAGVEVIAIRGSELGRGRGGGHCMTCPVLRDPVSL</sequence>
<dbReference type="AlphaFoldDB" id="A0A2T5V8V1"/>
<dbReference type="NCBIfam" id="NF002381">
    <property type="entry name" value="PRK01388.1"/>
    <property type="match status" value="1"/>
</dbReference>
<dbReference type="InterPro" id="IPR003876">
    <property type="entry name" value="Arg_deiminase"/>
</dbReference>
<evidence type="ECO:0000256" key="7">
    <source>
        <dbReference type="ARBA" id="ARBA00049429"/>
    </source>
</evidence>
<protein>
    <recommendedName>
        <fullName evidence="8">Arginine deiminase</fullName>
        <shortName evidence="8">ADI</shortName>
        <ecNumber evidence="8">3.5.3.6</ecNumber>
    </recommendedName>
    <alternativeName>
        <fullName evidence="8">Arginine dihydrolase</fullName>
        <shortName evidence="8">AD</shortName>
    </alternativeName>
</protein>
<evidence type="ECO:0000256" key="8">
    <source>
        <dbReference type="HAMAP-Rule" id="MF_00242"/>
    </source>
</evidence>
<dbReference type="PANTHER" id="PTHR47271">
    <property type="entry name" value="ARGININE DEIMINASE"/>
    <property type="match status" value="1"/>
</dbReference>
<dbReference type="EMBL" id="QAYG01000005">
    <property type="protein sequence ID" value="PTW60189.1"/>
    <property type="molecule type" value="Genomic_DNA"/>
</dbReference>
<evidence type="ECO:0000256" key="2">
    <source>
        <dbReference type="ARBA" id="ARBA00005213"/>
    </source>
</evidence>
<dbReference type="PANTHER" id="PTHR47271:SF3">
    <property type="entry name" value="ARGININE DEIMINASE"/>
    <property type="match status" value="1"/>
</dbReference>
<comment type="caution">
    <text evidence="10">The sequence shown here is derived from an EMBL/GenBank/DDBJ whole genome shotgun (WGS) entry which is preliminary data.</text>
</comment>
<accession>A0A2T5V8V1</accession>
<dbReference type="Gene3D" id="1.10.3930.10">
    <property type="entry name" value="Arginine deiminase"/>
    <property type="match status" value="1"/>
</dbReference>
<evidence type="ECO:0000256" key="3">
    <source>
        <dbReference type="ARBA" id="ARBA00010206"/>
    </source>
</evidence>
<dbReference type="EC" id="3.5.3.6" evidence="8"/>
<dbReference type="GO" id="GO:0019546">
    <property type="term" value="P:L-arginine deiminase pathway"/>
    <property type="evidence" value="ECO:0007669"/>
    <property type="project" value="TreeGrafter"/>
</dbReference>
<reference evidence="10 11" key="1">
    <citation type="submission" date="2018-04" db="EMBL/GenBank/DDBJ databases">
        <title>Genomic Encyclopedia of Archaeal and Bacterial Type Strains, Phase II (KMG-II): from individual species to whole genera.</title>
        <authorList>
            <person name="Goeker M."/>
        </authorList>
    </citation>
    <scope>NUCLEOTIDE SEQUENCE [LARGE SCALE GENOMIC DNA]</scope>
    <source>
        <strain evidence="10 11">DSM 23382</strain>
    </source>
</reference>
<gene>
    <name evidence="8" type="primary">arcA</name>
    <name evidence="10" type="ORF">C8N35_105193</name>
</gene>
<dbReference type="Pfam" id="PF02274">
    <property type="entry name" value="ADI"/>
    <property type="match status" value="1"/>
</dbReference>
<feature type="active site" description="Amidino-cysteine intermediate" evidence="8 9">
    <location>
        <position position="430"/>
    </location>
</feature>
<dbReference type="Gene3D" id="3.75.10.10">
    <property type="entry name" value="L-arginine/glycine Amidinotransferase, Chain A"/>
    <property type="match status" value="1"/>
</dbReference>
<evidence type="ECO:0000256" key="6">
    <source>
        <dbReference type="ARBA" id="ARBA00022801"/>
    </source>
</evidence>
<dbReference type="PRINTS" id="PR01466">
    <property type="entry name" value="ARGDEIMINASE"/>
</dbReference>
<dbReference type="UniPathway" id="UPA00254">
    <property type="reaction ID" value="UER00364"/>
</dbReference>
<comment type="subcellular location">
    <subcellularLocation>
        <location evidence="1 8">Cytoplasm</location>
    </subcellularLocation>
</comment>
<evidence type="ECO:0000256" key="1">
    <source>
        <dbReference type="ARBA" id="ARBA00004496"/>
    </source>
</evidence>
<dbReference type="PIRSF" id="PIRSF006356">
    <property type="entry name" value="Arg_deiminase"/>
    <property type="match status" value="1"/>
</dbReference>
<keyword evidence="4 8" id="KW-0963">Cytoplasm</keyword>
<evidence type="ECO:0000256" key="9">
    <source>
        <dbReference type="PIRSR" id="PIRSR006356-1"/>
    </source>
</evidence>
<comment type="pathway">
    <text evidence="2 8">Amino-acid degradation; L-arginine degradation via ADI pathway; carbamoyl phosphate from L-arginine: step 1/2.</text>
</comment>
<dbReference type="GO" id="GO:0005737">
    <property type="term" value="C:cytoplasm"/>
    <property type="evidence" value="ECO:0007669"/>
    <property type="project" value="UniProtKB-SubCell"/>
</dbReference>
<dbReference type="GO" id="GO:0016990">
    <property type="term" value="F:arginine deiminase activity"/>
    <property type="evidence" value="ECO:0007669"/>
    <property type="project" value="UniProtKB-UniRule"/>
</dbReference>
<evidence type="ECO:0000313" key="11">
    <source>
        <dbReference type="Proteomes" id="UP000244081"/>
    </source>
</evidence>
<name>A0A2T5V8V1_9HYPH</name>
<comment type="similarity">
    <text evidence="3 8">Belongs to the arginine deiminase family.</text>
</comment>
<dbReference type="Proteomes" id="UP000244081">
    <property type="component" value="Unassembled WGS sequence"/>
</dbReference>